<sequence length="132" mass="14086">MWTAILVIIGIWLLCEFINHILVPFFSNTLLPALGVTFHAAGTGISVIVRYGVAVIAILALLAGLWSVIKGYYHVINEVYEARFGKSAGIVVGIASTILSVAVIVAIVLLVPPQAAHQFSELMSFLLSGPVK</sequence>
<keyword evidence="3" id="KW-1185">Reference proteome</keyword>
<dbReference type="EMBL" id="MWWR01000019">
    <property type="protein sequence ID" value="OZG49387.1"/>
    <property type="molecule type" value="Genomic_DNA"/>
</dbReference>
<reference evidence="2 3" key="1">
    <citation type="journal article" date="2017" name="BMC Genomics">
        <title>Comparative genomic and phylogenomic analyses of the Bifidobacteriaceae family.</title>
        <authorList>
            <person name="Lugli G.A."/>
            <person name="Milani C."/>
            <person name="Turroni F."/>
            <person name="Duranti S."/>
            <person name="Mancabelli L."/>
            <person name="Mangifesta M."/>
            <person name="Ferrario C."/>
            <person name="Modesto M."/>
            <person name="Mattarelli P."/>
            <person name="Jiri K."/>
            <person name="van Sinderen D."/>
            <person name="Ventura M."/>
        </authorList>
    </citation>
    <scope>NUCLEOTIDE SEQUENCE [LARGE SCALE GENOMIC DNA]</scope>
    <source>
        <strain evidence="2 3">DSM 24742</strain>
    </source>
</reference>
<feature type="transmembrane region" description="Helical" evidence="1">
    <location>
        <begin position="47"/>
        <end position="69"/>
    </location>
</feature>
<name>A0A261ERA0_9BIFI</name>
<gene>
    <name evidence="2" type="ORF">PSRA_1636</name>
</gene>
<feature type="transmembrane region" description="Helical" evidence="1">
    <location>
        <begin position="6"/>
        <end position="26"/>
    </location>
</feature>
<dbReference type="Proteomes" id="UP000216725">
    <property type="component" value="Unassembled WGS sequence"/>
</dbReference>
<accession>A0A261ERA0</accession>
<feature type="transmembrane region" description="Helical" evidence="1">
    <location>
        <begin position="89"/>
        <end position="111"/>
    </location>
</feature>
<evidence type="ECO:0000256" key="1">
    <source>
        <dbReference type="SAM" id="Phobius"/>
    </source>
</evidence>
<keyword evidence="1" id="KW-0812">Transmembrane</keyword>
<evidence type="ECO:0000313" key="2">
    <source>
        <dbReference type="EMBL" id="OZG49387.1"/>
    </source>
</evidence>
<keyword evidence="1" id="KW-1133">Transmembrane helix</keyword>
<keyword evidence="1" id="KW-0472">Membrane</keyword>
<comment type="caution">
    <text evidence="2">The sequence shown here is derived from an EMBL/GenBank/DDBJ whole genome shotgun (WGS) entry which is preliminary data.</text>
</comment>
<organism evidence="2 3">
    <name type="scientific">Pseudoscardovia radai</name>
    <dbReference type="NCBI Taxonomy" id="987066"/>
    <lineage>
        <taxon>Bacteria</taxon>
        <taxon>Bacillati</taxon>
        <taxon>Actinomycetota</taxon>
        <taxon>Actinomycetes</taxon>
        <taxon>Bifidobacteriales</taxon>
        <taxon>Bifidobacteriaceae</taxon>
        <taxon>Pseudoscardovia</taxon>
    </lineage>
</organism>
<dbReference type="RefSeq" id="WP_094661431.1">
    <property type="nucleotide sequence ID" value="NZ_MWWR01000019.1"/>
</dbReference>
<protein>
    <submittedName>
        <fullName evidence="2">Uncharacterized protein</fullName>
    </submittedName>
</protein>
<proteinExistence type="predicted"/>
<dbReference type="AlphaFoldDB" id="A0A261ERA0"/>
<evidence type="ECO:0000313" key="3">
    <source>
        <dbReference type="Proteomes" id="UP000216725"/>
    </source>
</evidence>